<feature type="chain" id="PRO_5042488824" description="DUF7728 domain-containing protein" evidence="3">
    <location>
        <begin position="20"/>
        <end position="376"/>
    </location>
</feature>
<accession>A0AAJ0FMZ4</accession>
<reference evidence="5" key="1">
    <citation type="submission" date="2023-06" db="EMBL/GenBank/DDBJ databases">
        <title>Genome-scale phylogeny and comparative genomics of the fungal order Sordariales.</title>
        <authorList>
            <consortium name="Lawrence Berkeley National Laboratory"/>
            <person name="Hensen N."/>
            <person name="Bonometti L."/>
            <person name="Westerberg I."/>
            <person name="Brannstrom I.O."/>
            <person name="Guillou S."/>
            <person name="Cros-Aarteil S."/>
            <person name="Calhoun S."/>
            <person name="Haridas S."/>
            <person name="Kuo A."/>
            <person name="Mondo S."/>
            <person name="Pangilinan J."/>
            <person name="Riley R."/>
            <person name="Labutti K."/>
            <person name="Andreopoulos B."/>
            <person name="Lipzen A."/>
            <person name="Chen C."/>
            <person name="Yanf M."/>
            <person name="Daum C."/>
            <person name="Ng V."/>
            <person name="Clum A."/>
            <person name="Steindorff A."/>
            <person name="Ohm R."/>
            <person name="Martin F."/>
            <person name="Silar P."/>
            <person name="Natvig D."/>
            <person name="Lalanne C."/>
            <person name="Gautier V."/>
            <person name="Ament-Velasquez S.L."/>
            <person name="Kruys A."/>
            <person name="Hutchinson M.I."/>
            <person name="Powell A.J."/>
            <person name="Barry K."/>
            <person name="Miller A.N."/>
            <person name="Grigoriev I.V."/>
            <person name="Debuchy R."/>
            <person name="Gladieux P."/>
            <person name="Thoren M.H."/>
            <person name="Johannesson H."/>
        </authorList>
    </citation>
    <scope>NUCLEOTIDE SEQUENCE</scope>
    <source>
        <strain evidence="5">8032-3</strain>
    </source>
</reference>
<proteinExistence type="predicted"/>
<feature type="signal peptide" evidence="3">
    <location>
        <begin position="1"/>
        <end position="19"/>
    </location>
</feature>
<protein>
    <recommendedName>
        <fullName evidence="4">DUF7728 domain-containing protein</fullName>
    </recommendedName>
</protein>
<evidence type="ECO:0000313" key="6">
    <source>
        <dbReference type="Proteomes" id="UP001244011"/>
    </source>
</evidence>
<organism evidence="5 6">
    <name type="scientific">Phialemonium atrogriseum</name>
    <dbReference type="NCBI Taxonomy" id="1093897"/>
    <lineage>
        <taxon>Eukaryota</taxon>
        <taxon>Fungi</taxon>
        <taxon>Dikarya</taxon>
        <taxon>Ascomycota</taxon>
        <taxon>Pezizomycotina</taxon>
        <taxon>Sordariomycetes</taxon>
        <taxon>Sordariomycetidae</taxon>
        <taxon>Cephalothecales</taxon>
        <taxon>Cephalothecaceae</taxon>
        <taxon>Phialemonium</taxon>
    </lineage>
</organism>
<dbReference type="RefSeq" id="XP_060284976.1">
    <property type="nucleotide sequence ID" value="XM_060427476.1"/>
</dbReference>
<feature type="compositionally biased region" description="Low complexity" evidence="1">
    <location>
        <begin position="241"/>
        <end position="253"/>
    </location>
</feature>
<evidence type="ECO:0000256" key="2">
    <source>
        <dbReference type="SAM" id="Phobius"/>
    </source>
</evidence>
<feature type="domain" description="DUF7728" evidence="4">
    <location>
        <begin position="46"/>
        <end position="202"/>
    </location>
</feature>
<gene>
    <name evidence="5" type="ORF">QBC33DRAFT_533608</name>
</gene>
<dbReference type="GeneID" id="85310663"/>
<evidence type="ECO:0000259" key="4">
    <source>
        <dbReference type="Pfam" id="PF24854"/>
    </source>
</evidence>
<dbReference type="AlphaFoldDB" id="A0AAJ0FMZ4"/>
<keyword evidence="2" id="KW-0812">Transmembrane</keyword>
<keyword evidence="2" id="KW-0472">Membrane</keyword>
<comment type="caution">
    <text evidence="5">The sequence shown here is derived from an EMBL/GenBank/DDBJ whole genome shotgun (WGS) entry which is preliminary data.</text>
</comment>
<dbReference type="InterPro" id="IPR056145">
    <property type="entry name" value="DUF7728"/>
</dbReference>
<dbReference type="PANTHER" id="PTHR40622:SF1">
    <property type="match status" value="1"/>
</dbReference>
<evidence type="ECO:0000256" key="1">
    <source>
        <dbReference type="SAM" id="MobiDB-lite"/>
    </source>
</evidence>
<sequence>MLLKPLTLAVAGLAVATQAFLVPPEVSESEVKAANALPVEAYVVPDHQLLNLTCPGCPLVFRGKHGFAKIKTDRVSHLELAFAVDHELDHDRLFVNNFELYPSSDPFRSALGASLVPDDVGRRHKKHRKTHKSSSPSRLGFSLQVHHVAENKEQGLQLISLDLQIIEVGSMFVDGIPNVHVRLVKDSNGRLAIGSIETTESQTLGSTPGGNQGECTTLLCKWVTIMKDKLSHMKSGKNCAGKKAGAAEGSQHGYHGHHNHHDNQNNHDARPDGTEQRYHRHSWGLLFKSIAAHILLPVAVGIIAGVTVSLIGMVVGTFVVSIFRTFFRRPSRRRAGRALHKATRSEPAVDEEKSGLMVNQEAPPSYEEEDVNKSQV</sequence>
<feature type="region of interest" description="Disordered" evidence="1">
    <location>
        <begin position="334"/>
        <end position="376"/>
    </location>
</feature>
<keyword evidence="2" id="KW-1133">Transmembrane helix</keyword>
<name>A0AAJ0FMZ4_9PEZI</name>
<keyword evidence="6" id="KW-1185">Reference proteome</keyword>
<feature type="compositionally biased region" description="Basic and acidic residues" evidence="1">
    <location>
        <begin position="261"/>
        <end position="276"/>
    </location>
</feature>
<evidence type="ECO:0000256" key="3">
    <source>
        <dbReference type="SAM" id="SignalP"/>
    </source>
</evidence>
<dbReference type="Proteomes" id="UP001244011">
    <property type="component" value="Unassembled WGS sequence"/>
</dbReference>
<evidence type="ECO:0000313" key="5">
    <source>
        <dbReference type="EMBL" id="KAK1768763.1"/>
    </source>
</evidence>
<feature type="region of interest" description="Disordered" evidence="1">
    <location>
        <begin position="241"/>
        <end position="276"/>
    </location>
</feature>
<dbReference type="Pfam" id="PF24854">
    <property type="entry name" value="DUF7728"/>
    <property type="match status" value="1"/>
</dbReference>
<dbReference type="PANTHER" id="PTHR40622">
    <property type="match status" value="1"/>
</dbReference>
<dbReference type="EMBL" id="MU839004">
    <property type="protein sequence ID" value="KAK1768763.1"/>
    <property type="molecule type" value="Genomic_DNA"/>
</dbReference>
<feature type="transmembrane region" description="Helical" evidence="2">
    <location>
        <begin position="294"/>
        <end position="327"/>
    </location>
</feature>
<keyword evidence="3" id="KW-0732">Signal</keyword>